<evidence type="ECO:0000256" key="1">
    <source>
        <dbReference type="ARBA" id="ARBA00009861"/>
    </source>
</evidence>
<dbReference type="Proteomes" id="UP000815260">
    <property type="component" value="Chromosome 3B"/>
</dbReference>
<feature type="non-terminal residue" evidence="2">
    <location>
        <position position="257"/>
    </location>
</feature>
<organism evidence="2">
    <name type="scientific">Triticum aestivum</name>
    <name type="common">Wheat</name>
    <dbReference type="NCBI Taxonomy" id="4565"/>
    <lineage>
        <taxon>Eukaryota</taxon>
        <taxon>Viridiplantae</taxon>
        <taxon>Streptophyta</taxon>
        <taxon>Embryophyta</taxon>
        <taxon>Tracheophyta</taxon>
        <taxon>Spermatophyta</taxon>
        <taxon>Magnoliopsida</taxon>
        <taxon>Liliopsida</taxon>
        <taxon>Poales</taxon>
        <taxon>Poaceae</taxon>
        <taxon>BOP clade</taxon>
        <taxon>Pooideae</taxon>
        <taxon>Triticodae</taxon>
        <taxon>Triticeae</taxon>
        <taxon>Triticinae</taxon>
        <taxon>Triticum</taxon>
    </lineage>
</organism>
<dbReference type="InterPro" id="IPR050898">
    <property type="entry name" value="Plant_acyltransferase"/>
</dbReference>
<feature type="non-terminal residue" evidence="2">
    <location>
        <position position="1"/>
    </location>
</feature>
<dbReference type="InterPro" id="IPR023213">
    <property type="entry name" value="CAT-like_dom_sf"/>
</dbReference>
<proteinExistence type="inferred from homology"/>
<reference evidence="2" key="1">
    <citation type="journal article" date="2017" name="Gigascience">
        <title>The first near-complete assembly of the hexaploid bread wheat genome, Triticum aestivum.</title>
        <authorList>
            <person name="Zimin A.V."/>
            <person name="Puiu D."/>
            <person name="Hall R."/>
            <person name="Kingan S."/>
            <person name="Clavijo B.J."/>
            <person name="Salzberg S.L."/>
        </authorList>
    </citation>
    <scope>NUCLEOTIDE SEQUENCE</scope>
    <source>
        <tissue evidence="2">Leaf</tissue>
    </source>
</reference>
<protein>
    <submittedName>
        <fullName evidence="2">Uncharacterized protein</fullName>
    </submittedName>
</protein>
<dbReference type="Pfam" id="PF02458">
    <property type="entry name" value="Transferase"/>
    <property type="match status" value="1"/>
</dbReference>
<name>A0A9R1JTE8_WHEAT</name>
<dbReference type="EMBL" id="CM022218">
    <property type="protein sequence ID" value="KAF7028822.1"/>
    <property type="molecule type" value="Genomic_DNA"/>
</dbReference>
<dbReference type="PANTHER" id="PTHR31147">
    <property type="entry name" value="ACYL TRANSFERASE 4"/>
    <property type="match status" value="1"/>
</dbReference>
<gene>
    <name evidence="2" type="ORF">CFC21_040684</name>
</gene>
<dbReference type="OrthoDB" id="692736at2759"/>
<evidence type="ECO:0000313" key="2">
    <source>
        <dbReference type="EMBL" id="KAF7028822.1"/>
    </source>
</evidence>
<dbReference type="PANTHER" id="PTHR31147:SF61">
    <property type="entry name" value="ACYL TRANSFERASE 15"/>
    <property type="match status" value="1"/>
</dbReference>
<accession>A0A9R1JTE8</accession>
<dbReference type="Gene3D" id="3.30.559.10">
    <property type="entry name" value="Chloramphenicol acetyltransferase-like domain"/>
    <property type="match status" value="2"/>
</dbReference>
<dbReference type="AlphaFoldDB" id="A0A9R1JTE8"/>
<dbReference type="GO" id="GO:0016747">
    <property type="term" value="F:acyltransferase activity, transferring groups other than amino-acyl groups"/>
    <property type="evidence" value="ECO:0007669"/>
    <property type="project" value="UniProtKB-ARBA"/>
</dbReference>
<sequence length="257" mass="27372">QALVHYYPIAGRLATGATSGDVVIKCTGEGVSFVAASANCAIKDVADLCDSSLQEELALYYPAVGFSHSEPLMLMQVTVFSCGGCIVGLTWNHQLCDGIGLAQFFRAVGELARGLPSPSVVPVRSADSLMFDLPASVANCARIAATLQPFPRASQNITRPSSLIDGIRRRYSMSSNDGPCTVFEAVAAVLWRCRTRAIRSDPDSLVMLSFTADARKYASAKKGYYGNCVTIHLVAATSGMVTNGVVVDLVKMIHRAK</sequence>
<reference evidence="2" key="2">
    <citation type="submission" date="2020-03" db="EMBL/GenBank/DDBJ databases">
        <title>The second near-complete assembly of the hexaploid bread wheat (Triticum aestivum) genome.</title>
        <authorList>
            <person name="Zimin A.V."/>
            <person name="Puiu D."/>
            <person name="Shumante A."/>
            <person name="Alonge M."/>
            <person name="Salzberg S.L."/>
        </authorList>
    </citation>
    <scope>NUCLEOTIDE SEQUENCE</scope>
    <source>
        <tissue evidence="2">Leaf</tissue>
    </source>
</reference>
<comment type="similarity">
    <text evidence="1">Belongs to the plant acyltransferase family.</text>
</comment>
<comment type="caution">
    <text evidence="2">The sequence shown here is derived from an EMBL/GenBank/DDBJ whole genome shotgun (WGS) entry which is preliminary data.</text>
</comment>